<reference evidence="2" key="2">
    <citation type="submission" date="2016-10" db="EMBL/GenBank/DDBJ databases">
        <authorList>
            <person name="de Groot N.N."/>
        </authorList>
    </citation>
    <scope>NUCLEOTIDE SEQUENCE [LARGE SCALE GENOMIC DNA]</scope>
    <source>
        <strain evidence="2">DSM 17908</strain>
    </source>
</reference>
<dbReference type="EMBL" id="NITY01000002">
    <property type="protein sequence ID" value="PHM45401.1"/>
    <property type="molecule type" value="Genomic_DNA"/>
</dbReference>
<dbReference type="STRING" id="351675.SAMN05421680_104168"/>
<keyword evidence="4" id="KW-1185">Reference proteome</keyword>
<accession>A0A1I3M4Z5</accession>
<dbReference type="Proteomes" id="UP000198919">
    <property type="component" value="Unassembled WGS sequence"/>
</dbReference>
<name>A0A1I3M4Z5_9GAMM</name>
<reference evidence="1 4" key="3">
    <citation type="journal article" date="2017" name="Nat. Microbiol.">
        <title>Natural product diversity associated with the nematode symbionts Photorhabdus and Xenorhabdus.</title>
        <authorList>
            <person name="Tobias N.J."/>
            <person name="Wolff H."/>
            <person name="Djahanschiri B."/>
            <person name="Grundmann F."/>
            <person name="Kronenwerth M."/>
            <person name="Shi Y.M."/>
            <person name="Simonyi S."/>
            <person name="Grun P."/>
            <person name="Shapiro-Ilan D."/>
            <person name="Pidot S.J."/>
            <person name="Stinear T.P."/>
            <person name="Ebersberger I."/>
            <person name="Bode H.B."/>
        </authorList>
    </citation>
    <scope>NUCLEOTIDE SEQUENCE [LARGE SCALE GENOMIC DNA]</scope>
    <source>
        <strain evidence="1 4">DSM 17908</strain>
    </source>
</reference>
<dbReference type="Proteomes" id="UP000224607">
    <property type="component" value="Unassembled WGS sequence"/>
</dbReference>
<evidence type="ECO:0000313" key="1">
    <source>
        <dbReference type="EMBL" id="PHM45401.1"/>
    </source>
</evidence>
<gene>
    <name evidence="2" type="ORF">SAMN05421680_104168</name>
    <name evidence="1" type="ORF">Xmau_01051</name>
</gene>
<protein>
    <submittedName>
        <fullName evidence="2">Uncharacterized protein</fullName>
    </submittedName>
</protein>
<proteinExistence type="predicted"/>
<sequence>MNCEVFTDRSGLTDSEARSLLVRKGGILIWRLLIEFPLYGGVRQMFVASTAAYNQR</sequence>
<reference evidence="3" key="1">
    <citation type="submission" date="2016-10" db="EMBL/GenBank/DDBJ databases">
        <authorList>
            <person name="Varghese N."/>
            <person name="Submissions S."/>
        </authorList>
    </citation>
    <scope>NUCLEOTIDE SEQUENCE [LARGE SCALE GENOMIC DNA]</scope>
    <source>
        <strain evidence="3">DSM 17908</strain>
    </source>
</reference>
<evidence type="ECO:0000313" key="2">
    <source>
        <dbReference type="EMBL" id="SFI91997.1"/>
    </source>
</evidence>
<organism evidence="2 3">
    <name type="scientific">Xenorhabdus mauleonii</name>
    <dbReference type="NCBI Taxonomy" id="351675"/>
    <lineage>
        <taxon>Bacteria</taxon>
        <taxon>Pseudomonadati</taxon>
        <taxon>Pseudomonadota</taxon>
        <taxon>Gammaproteobacteria</taxon>
        <taxon>Enterobacterales</taxon>
        <taxon>Morganellaceae</taxon>
        <taxon>Xenorhabdus</taxon>
    </lineage>
</organism>
<evidence type="ECO:0000313" key="4">
    <source>
        <dbReference type="Proteomes" id="UP000224607"/>
    </source>
</evidence>
<dbReference type="AlphaFoldDB" id="A0A1I3M4Z5"/>
<dbReference type="EMBL" id="FORG01000004">
    <property type="protein sequence ID" value="SFI91997.1"/>
    <property type="molecule type" value="Genomic_DNA"/>
</dbReference>
<evidence type="ECO:0000313" key="3">
    <source>
        <dbReference type="Proteomes" id="UP000198919"/>
    </source>
</evidence>